<dbReference type="RefSeq" id="WP_092993910.1">
    <property type="nucleotide sequence ID" value="NZ_FMWD01000003.1"/>
</dbReference>
<dbReference type="OrthoDB" id="9809995at2"/>
<dbReference type="Pfam" id="PF00814">
    <property type="entry name" value="TsaD"/>
    <property type="match status" value="1"/>
</dbReference>
<dbReference type="InterPro" id="IPR043129">
    <property type="entry name" value="ATPase_NBD"/>
</dbReference>
<name>A0A1G5Q1I9_9GAMM</name>
<evidence type="ECO:0000256" key="3">
    <source>
        <dbReference type="ARBA" id="ARBA00019012"/>
    </source>
</evidence>
<evidence type="ECO:0000256" key="1">
    <source>
        <dbReference type="ARBA" id="ARBA00004496"/>
    </source>
</evidence>
<dbReference type="AlphaFoldDB" id="A0A1G5Q1I9"/>
<sequence>MKLIALETATEACSAALCSDGETLERYTVQPRGHADLILGMVDELLSEAGLKLGELDALAFGQGPGAFTGVRIAVGVIQGLAFGAELPVVPVSTLQALAQGAFREQGHGRVLAAIDARMGEVYWGAFTEGPSGLLEPAGEEGVFRPEAVPFSTGSDWFGVGSGWNTYPEVLARHLGRDIPHDGERLPRARDIAALAVPVIGRGEGLPAEKALPVYLRDQVVRKPA</sequence>
<organism evidence="8 9">
    <name type="scientific">Thiohalomonas denitrificans</name>
    <dbReference type="NCBI Taxonomy" id="415747"/>
    <lineage>
        <taxon>Bacteria</taxon>
        <taxon>Pseudomonadati</taxon>
        <taxon>Pseudomonadota</taxon>
        <taxon>Gammaproteobacteria</taxon>
        <taxon>Thiohalomonadales</taxon>
        <taxon>Thiohalomonadaceae</taxon>
        <taxon>Thiohalomonas</taxon>
    </lineage>
</organism>
<evidence type="ECO:0000256" key="4">
    <source>
        <dbReference type="ARBA" id="ARBA00022490"/>
    </source>
</evidence>
<keyword evidence="9" id="KW-1185">Reference proteome</keyword>
<dbReference type="InterPro" id="IPR022496">
    <property type="entry name" value="T6A_TsaB"/>
</dbReference>
<keyword evidence="5" id="KW-0819">tRNA processing</keyword>
<evidence type="ECO:0000256" key="5">
    <source>
        <dbReference type="ARBA" id="ARBA00022694"/>
    </source>
</evidence>
<evidence type="ECO:0000259" key="7">
    <source>
        <dbReference type="Pfam" id="PF00814"/>
    </source>
</evidence>
<evidence type="ECO:0000313" key="9">
    <source>
        <dbReference type="Proteomes" id="UP000199648"/>
    </source>
</evidence>
<feature type="domain" description="Gcp-like" evidence="7">
    <location>
        <begin position="32"/>
        <end position="130"/>
    </location>
</feature>
<comment type="subcellular location">
    <subcellularLocation>
        <location evidence="1">Cytoplasm</location>
    </subcellularLocation>
</comment>
<proteinExistence type="inferred from homology"/>
<evidence type="ECO:0000256" key="2">
    <source>
        <dbReference type="ARBA" id="ARBA00010493"/>
    </source>
</evidence>
<dbReference type="EMBL" id="FMWD01000003">
    <property type="protein sequence ID" value="SCZ55745.1"/>
    <property type="molecule type" value="Genomic_DNA"/>
</dbReference>
<accession>A0A1G5Q1I9</accession>
<dbReference type="PANTHER" id="PTHR11735">
    <property type="entry name" value="TRNA N6-ADENOSINE THREONYLCARBAMOYLTRANSFERASE"/>
    <property type="match status" value="1"/>
</dbReference>
<dbReference type="CDD" id="cd24032">
    <property type="entry name" value="ASKHA_NBD_TsaB"/>
    <property type="match status" value="1"/>
</dbReference>
<evidence type="ECO:0000313" key="8">
    <source>
        <dbReference type="EMBL" id="SCZ55745.1"/>
    </source>
</evidence>
<dbReference type="InterPro" id="IPR000905">
    <property type="entry name" value="Gcp-like_dom"/>
</dbReference>
<dbReference type="GO" id="GO:0002949">
    <property type="term" value="P:tRNA threonylcarbamoyladenosine modification"/>
    <property type="evidence" value="ECO:0007669"/>
    <property type="project" value="InterPro"/>
</dbReference>
<keyword evidence="4" id="KW-0963">Cytoplasm</keyword>
<dbReference type="SUPFAM" id="SSF53067">
    <property type="entry name" value="Actin-like ATPase domain"/>
    <property type="match status" value="2"/>
</dbReference>
<dbReference type="STRING" id="415747.SAMN03097708_01190"/>
<comment type="similarity">
    <text evidence="2">Belongs to the KAE1 / TsaD family. TsaB subfamily.</text>
</comment>
<dbReference type="NCBIfam" id="TIGR03725">
    <property type="entry name" value="T6A_YeaZ"/>
    <property type="match status" value="1"/>
</dbReference>
<reference evidence="8 9" key="1">
    <citation type="submission" date="2016-10" db="EMBL/GenBank/DDBJ databases">
        <authorList>
            <person name="de Groot N.N."/>
        </authorList>
    </citation>
    <scope>NUCLEOTIDE SEQUENCE [LARGE SCALE GENOMIC DNA]</scope>
    <source>
        <strain evidence="8 9">HLD2</strain>
    </source>
</reference>
<gene>
    <name evidence="8" type="ORF">SAMN03097708_01190</name>
</gene>
<protein>
    <recommendedName>
        <fullName evidence="3">tRNA threonylcarbamoyladenosine biosynthesis protein TsaB</fullName>
    </recommendedName>
    <alternativeName>
        <fullName evidence="6">t(6)A37 threonylcarbamoyladenosine biosynthesis protein TsaB</fullName>
    </alternativeName>
</protein>
<dbReference type="Gene3D" id="3.30.420.40">
    <property type="match status" value="2"/>
</dbReference>
<dbReference type="FunFam" id="3.30.420.40:FF:000097">
    <property type="entry name" value="tRNA threonylcarbamoyladenosine biosynthesis protein TsaB"/>
    <property type="match status" value="1"/>
</dbReference>
<dbReference type="GO" id="GO:0005829">
    <property type="term" value="C:cytosol"/>
    <property type="evidence" value="ECO:0007669"/>
    <property type="project" value="TreeGrafter"/>
</dbReference>
<dbReference type="PANTHER" id="PTHR11735:SF11">
    <property type="entry name" value="TRNA THREONYLCARBAMOYLADENOSINE BIOSYNTHESIS PROTEIN TSAB"/>
    <property type="match status" value="1"/>
</dbReference>
<evidence type="ECO:0000256" key="6">
    <source>
        <dbReference type="ARBA" id="ARBA00032446"/>
    </source>
</evidence>
<dbReference type="Proteomes" id="UP000199648">
    <property type="component" value="Unassembled WGS sequence"/>
</dbReference>